<organism evidence="4 5">
    <name type="scientific">Fundidesulfovibrio magnetotacticus</name>
    <dbReference type="NCBI Taxonomy" id="2730080"/>
    <lineage>
        <taxon>Bacteria</taxon>
        <taxon>Pseudomonadati</taxon>
        <taxon>Thermodesulfobacteriota</taxon>
        <taxon>Desulfovibrionia</taxon>
        <taxon>Desulfovibrionales</taxon>
        <taxon>Desulfovibrionaceae</taxon>
        <taxon>Fundidesulfovibrio</taxon>
    </lineage>
</organism>
<name>A0A6V8LUD5_9BACT</name>
<keyword evidence="2 3" id="KW-0694">RNA-binding</keyword>
<dbReference type="NCBIfam" id="NF003843">
    <property type="entry name" value="PRK05422.1"/>
    <property type="match status" value="1"/>
</dbReference>
<comment type="similarity">
    <text evidence="3">Belongs to the SmpB family.</text>
</comment>
<dbReference type="PANTHER" id="PTHR30308:SF2">
    <property type="entry name" value="SSRA-BINDING PROTEIN"/>
    <property type="match status" value="1"/>
</dbReference>
<dbReference type="RefSeq" id="WP_173082065.1">
    <property type="nucleotide sequence ID" value="NZ_BLTE01000003.1"/>
</dbReference>
<dbReference type="Proteomes" id="UP000494245">
    <property type="component" value="Unassembled WGS sequence"/>
</dbReference>
<evidence type="ECO:0000256" key="1">
    <source>
        <dbReference type="ARBA" id="ARBA00022490"/>
    </source>
</evidence>
<dbReference type="NCBIfam" id="TIGR00086">
    <property type="entry name" value="smpB"/>
    <property type="match status" value="1"/>
</dbReference>
<proteinExistence type="inferred from homology"/>
<evidence type="ECO:0000313" key="4">
    <source>
        <dbReference type="EMBL" id="GFK93247.1"/>
    </source>
</evidence>
<evidence type="ECO:0000313" key="5">
    <source>
        <dbReference type="Proteomes" id="UP000494245"/>
    </source>
</evidence>
<dbReference type="GO" id="GO:0070930">
    <property type="term" value="P:trans-translation-dependent protein tagging"/>
    <property type="evidence" value="ECO:0007669"/>
    <property type="project" value="TreeGrafter"/>
</dbReference>
<reference evidence="4 5" key="1">
    <citation type="submission" date="2020-04" db="EMBL/GenBank/DDBJ databases">
        <authorList>
            <consortium name="Desulfovibrio sp. FSS-1 genome sequencing consortium"/>
            <person name="Shimoshige H."/>
            <person name="Kobayashi H."/>
            <person name="Maekawa T."/>
        </authorList>
    </citation>
    <scope>NUCLEOTIDE SEQUENCE [LARGE SCALE GENOMIC DNA]</scope>
    <source>
        <strain evidence="4 5">SIID29052-01</strain>
    </source>
</reference>
<comment type="function">
    <text evidence="3">Required for rescue of stalled ribosomes mediated by trans-translation. Binds to transfer-messenger RNA (tmRNA), required for stable association of tmRNA with ribosomes. tmRNA and SmpB together mimic tRNA shape, replacing the anticodon stem-loop with SmpB. tmRNA is encoded by the ssrA gene; the 2 termini fold to resemble tRNA(Ala) and it encodes a 'tag peptide', a short internal open reading frame. During trans-translation Ala-aminoacylated tmRNA acts like a tRNA, entering the A-site of stalled ribosomes, displacing the stalled mRNA. The ribosome then switches to translate the ORF on the tmRNA; the nascent peptide is terminated with the 'tag peptide' encoded by the tmRNA and targeted for degradation. The ribosome is freed to recommence translation, which seems to be the essential function of trans-translation.</text>
</comment>
<keyword evidence="5" id="KW-1185">Reference proteome</keyword>
<dbReference type="GO" id="GO:0005829">
    <property type="term" value="C:cytosol"/>
    <property type="evidence" value="ECO:0007669"/>
    <property type="project" value="TreeGrafter"/>
</dbReference>
<sequence length="156" mass="17798">MSSKSGEPVKVIASNKKARHLYEILGTMEAGISLMGSEVKSLKAGKASFKDCYVQFTGNFEAILKGLHVNPYENAGYAQHEPERDRKLLLHDHEIRAWKAKVEQKGLTVVPLKIYLKRGKIKVEIGLGRGKNVHDKKNVLKERDLEREAQRERERY</sequence>
<dbReference type="PROSITE" id="PS01317">
    <property type="entry name" value="SSRP"/>
    <property type="match status" value="1"/>
</dbReference>
<accession>A0A6V8LUD5</accession>
<dbReference type="HAMAP" id="MF_00023">
    <property type="entry name" value="SmpB"/>
    <property type="match status" value="1"/>
</dbReference>
<evidence type="ECO:0000256" key="3">
    <source>
        <dbReference type="HAMAP-Rule" id="MF_00023"/>
    </source>
</evidence>
<dbReference type="Pfam" id="PF01668">
    <property type="entry name" value="SmpB"/>
    <property type="match status" value="1"/>
</dbReference>
<dbReference type="InterPro" id="IPR020081">
    <property type="entry name" value="SsrA-bd_prot_CS"/>
</dbReference>
<dbReference type="SUPFAM" id="SSF74982">
    <property type="entry name" value="Small protein B (SmpB)"/>
    <property type="match status" value="1"/>
</dbReference>
<keyword evidence="1 3" id="KW-0963">Cytoplasm</keyword>
<protein>
    <recommendedName>
        <fullName evidence="3">SsrA-binding protein</fullName>
    </recommendedName>
    <alternativeName>
        <fullName evidence="3">Small protein B</fullName>
    </alternativeName>
</protein>
<dbReference type="GO" id="GO:0003723">
    <property type="term" value="F:RNA binding"/>
    <property type="evidence" value="ECO:0007669"/>
    <property type="project" value="UniProtKB-UniRule"/>
</dbReference>
<dbReference type="CDD" id="cd09294">
    <property type="entry name" value="SmpB"/>
    <property type="match status" value="1"/>
</dbReference>
<evidence type="ECO:0000256" key="2">
    <source>
        <dbReference type="ARBA" id="ARBA00022884"/>
    </source>
</evidence>
<dbReference type="InterPro" id="IPR000037">
    <property type="entry name" value="SsrA-bd_prot"/>
</dbReference>
<dbReference type="Gene3D" id="2.40.280.10">
    <property type="match status" value="1"/>
</dbReference>
<gene>
    <name evidence="3 4" type="primary">smpB</name>
    <name evidence="4" type="ORF">NNJEOMEG_01078</name>
</gene>
<dbReference type="GO" id="GO:0070929">
    <property type="term" value="P:trans-translation"/>
    <property type="evidence" value="ECO:0007669"/>
    <property type="project" value="UniProtKB-UniRule"/>
</dbReference>
<dbReference type="InterPro" id="IPR023620">
    <property type="entry name" value="SmpB"/>
</dbReference>
<comment type="caution">
    <text evidence="4">The sequence shown here is derived from an EMBL/GenBank/DDBJ whole genome shotgun (WGS) entry which is preliminary data.</text>
</comment>
<reference evidence="4 5" key="2">
    <citation type="submission" date="2020-05" db="EMBL/GenBank/DDBJ databases">
        <title>Draft genome sequence of Desulfovibrio sp. strainFSS-1.</title>
        <authorList>
            <person name="Shimoshige H."/>
            <person name="Kobayashi H."/>
            <person name="Maekawa T."/>
        </authorList>
    </citation>
    <scope>NUCLEOTIDE SEQUENCE [LARGE SCALE GENOMIC DNA]</scope>
    <source>
        <strain evidence="4 5">SIID29052-01</strain>
    </source>
</reference>
<dbReference type="EMBL" id="BLTE01000003">
    <property type="protein sequence ID" value="GFK93247.1"/>
    <property type="molecule type" value="Genomic_DNA"/>
</dbReference>
<dbReference type="PANTHER" id="PTHR30308">
    <property type="entry name" value="TMRNA-BINDING COMPONENT OF TRANS-TRANSLATION TAGGING COMPLEX"/>
    <property type="match status" value="1"/>
</dbReference>
<comment type="subcellular location">
    <subcellularLocation>
        <location evidence="3">Cytoplasm</location>
    </subcellularLocation>
    <text evidence="3">The tmRNA-SmpB complex associates with stalled 70S ribosomes.</text>
</comment>
<dbReference type="AlphaFoldDB" id="A0A6V8LUD5"/>